<dbReference type="InterPro" id="IPR013785">
    <property type="entry name" value="Aldolase_TIM"/>
</dbReference>
<evidence type="ECO:0000256" key="6">
    <source>
        <dbReference type="ARBA" id="ARBA00022490"/>
    </source>
</evidence>
<proteinExistence type="inferred from homology"/>
<dbReference type="EC" id="2.2.1.2" evidence="5"/>
<dbReference type="PATRIC" id="fig|414004.10.peg.76"/>
<dbReference type="GO" id="GO:0005975">
    <property type="term" value="P:carbohydrate metabolic process"/>
    <property type="evidence" value="ECO:0007669"/>
    <property type="project" value="InterPro"/>
</dbReference>
<comment type="function">
    <text evidence="1">Transaldolase is important for the balance of metabolites in the pentose-phosphate pathway.</text>
</comment>
<keyword evidence="10" id="KW-0808">Transferase</keyword>
<reference evidence="10 11" key="1">
    <citation type="journal article" date="2006" name="Proc. Natl. Acad. Sci. U.S.A.">
        <title>Genomic analysis of the uncultivated marine crenarchaeote Cenarchaeum symbiosum.</title>
        <authorList>
            <person name="Hallam S.J."/>
            <person name="Konstantinidis K.T."/>
            <person name="Putnam N."/>
            <person name="Schleper C."/>
            <person name="Watanabe Y."/>
            <person name="Sugahara J."/>
            <person name="Preston C."/>
            <person name="de la Torre J."/>
            <person name="Richardson P.M."/>
            <person name="DeLong E.F."/>
        </authorList>
    </citation>
    <scope>NUCLEOTIDE SEQUENCE [LARGE SCALE GENOMIC DNA]</scope>
    <source>
        <strain evidence="11">A</strain>
    </source>
</reference>
<dbReference type="InterPro" id="IPR033919">
    <property type="entry name" value="TSA/FSA_arc/bac"/>
</dbReference>
<evidence type="ECO:0000313" key="11">
    <source>
        <dbReference type="Proteomes" id="UP000000758"/>
    </source>
</evidence>
<dbReference type="FunFam" id="3.20.20.70:FF:000018">
    <property type="entry name" value="Probable transaldolase"/>
    <property type="match status" value="1"/>
</dbReference>
<comment type="similarity">
    <text evidence="4">Belongs to the transaldolase family. Type 3B subfamily.</text>
</comment>
<name>A0RTR6_CENSY</name>
<dbReference type="HOGENOM" id="CLU_079764_0_0_2"/>
<evidence type="ECO:0000256" key="4">
    <source>
        <dbReference type="ARBA" id="ARBA00005740"/>
    </source>
</evidence>
<keyword evidence="11" id="KW-1185">Reference proteome</keyword>
<evidence type="ECO:0000256" key="3">
    <source>
        <dbReference type="ARBA" id="ARBA00004857"/>
    </source>
</evidence>
<dbReference type="STRING" id="414004.CENSYa_0088"/>
<comment type="catalytic activity">
    <reaction evidence="8">
        <text>D-sedoheptulose 7-phosphate + D-glyceraldehyde 3-phosphate = D-erythrose 4-phosphate + beta-D-fructose 6-phosphate</text>
        <dbReference type="Rhea" id="RHEA:17053"/>
        <dbReference type="ChEBI" id="CHEBI:16897"/>
        <dbReference type="ChEBI" id="CHEBI:57483"/>
        <dbReference type="ChEBI" id="CHEBI:57634"/>
        <dbReference type="ChEBI" id="CHEBI:59776"/>
        <dbReference type="EC" id="2.2.1.2"/>
    </reaction>
</comment>
<dbReference type="PANTHER" id="PTHR10683">
    <property type="entry name" value="TRANSALDOLASE"/>
    <property type="match status" value="1"/>
</dbReference>
<dbReference type="InterPro" id="IPR018225">
    <property type="entry name" value="Transaldolase_AS"/>
</dbReference>
<dbReference type="InterPro" id="IPR001585">
    <property type="entry name" value="TAL/FSA"/>
</dbReference>
<dbReference type="SUPFAM" id="SSF51569">
    <property type="entry name" value="Aldolase"/>
    <property type="match status" value="1"/>
</dbReference>
<dbReference type="KEGG" id="csy:CENSYa_0088"/>
<evidence type="ECO:0000256" key="9">
    <source>
        <dbReference type="ARBA" id="ARBA00067532"/>
    </source>
</evidence>
<keyword evidence="7" id="KW-0704">Schiff base</keyword>
<evidence type="ECO:0000256" key="7">
    <source>
        <dbReference type="ARBA" id="ARBA00023270"/>
    </source>
</evidence>
<dbReference type="GO" id="GO:0016832">
    <property type="term" value="F:aldehyde-lyase activity"/>
    <property type="evidence" value="ECO:0007669"/>
    <property type="project" value="InterPro"/>
</dbReference>
<accession>A0RTR6</accession>
<evidence type="ECO:0000256" key="1">
    <source>
        <dbReference type="ARBA" id="ARBA00003518"/>
    </source>
</evidence>
<dbReference type="Proteomes" id="UP000000758">
    <property type="component" value="Chromosome"/>
</dbReference>
<sequence length="203" mass="21713">MGLVDGITTNPSLLSKEGGSPKEVMAEIARIIEGPVSLEVVSTEYAGMMEEGHRLRGYGDNVVVKCPMTADGLRACKSLTAEDIPVNITLVFSPNQALLAAKAGAAYVSPFIGRLDDIGQEGMLLIEEMVEIYSNYEFEAEILVASIRHPMHVIEAAKLGADVATLPPAVLGKMLSHPLTDRGLESFLADWDKLKSENPGAGF</sequence>
<dbReference type="GO" id="GO:0005737">
    <property type="term" value="C:cytoplasm"/>
    <property type="evidence" value="ECO:0007669"/>
    <property type="project" value="UniProtKB-SubCell"/>
</dbReference>
<dbReference type="NCBIfam" id="TIGR00875">
    <property type="entry name" value="fsa_talC_mipB"/>
    <property type="match status" value="1"/>
</dbReference>
<evidence type="ECO:0000313" key="10">
    <source>
        <dbReference type="EMBL" id="ABK76733.1"/>
    </source>
</evidence>
<evidence type="ECO:0000256" key="8">
    <source>
        <dbReference type="ARBA" id="ARBA00048810"/>
    </source>
</evidence>
<dbReference type="PROSITE" id="PS01054">
    <property type="entry name" value="TRANSALDOLASE_1"/>
    <property type="match status" value="1"/>
</dbReference>
<dbReference type="Pfam" id="PF00923">
    <property type="entry name" value="TAL_FSA"/>
    <property type="match status" value="1"/>
</dbReference>
<dbReference type="EnsemblBacteria" id="ABK76733">
    <property type="protein sequence ID" value="ABK76733"/>
    <property type="gene ID" value="CENSYa_0088"/>
</dbReference>
<keyword evidence="6" id="KW-0963">Cytoplasm</keyword>
<dbReference type="EMBL" id="DP000238">
    <property type="protein sequence ID" value="ABK76733.1"/>
    <property type="molecule type" value="Genomic_DNA"/>
</dbReference>
<protein>
    <recommendedName>
        <fullName evidence="9">Probable transaldolase</fullName>
        <ecNumber evidence="5">2.2.1.2</ecNumber>
    </recommendedName>
</protein>
<evidence type="ECO:0000256" key="5">
    <source>
        <dbReference type="ARBA" id="ARBA00013151"/>
    </source>
</evidence>
<gene>
    <name evidence="10" type="ordered locus">CENSYa_0088</name>
</gene>
<dbReference type="PANTHER" id="PTHR10683:SF40">
    <property type="entry name" value="FRUCTOSE-6-PHOSPHATE ALDOLASE 1-RELATED"/>
    <property type="match status" value="1"/>
</dbReference>
<comment type="pathway">
    <text evidence="3">Carbohydrate degradation; pentose phosphate pathway; D-glyceraldehyde 3-phosphate and beta-D-fructose 6-phosphate from D-ribose 5-phosphate and D-xylulose 5-phosphate (non-oxidative stage): step 2/3.</text>
</comment>
<evidence type="ECO:0000256" key="2">
    <source>
        <dbReference type="ARBA" id="ARBA00004496"/>
    </source>
</evidence>
<dbReference type="GO" id="GO:0004801">
    <property type="term" value="F:transaldolase activity"/>
    <property type="evidence" value="ECO:0007669"/>
    <property type="project" value="UniProtKB-EC"/>
</dbReference>
<dbReference type="CDD" id="cd00956">
    <property type="entry name" value="Transaldolase_FSA"/>
    <property type="match status" value="1"/>
</dbReference>
<organism evidence="10 11">
    <name type="scientific">Cenarchaeum symbiosum (strain A)</name>
    <dbReference type="NCBI Taxonomy" id="414004"/>
    <lineage>
        <taxon>Archaea</taxon>
        <taxon>Nitrososphaerota</taxon>
        <taxon>Candidatus Cenarchaeales</taxon>
        <taxon>Candidatus Cenarchaeaceae</taxon>
        <taxon>Candidatus Cenarchaeum</taxon>
    </lineage>
</organism>
<comment type="subcellular location">
    <subcellularLocation>
        <location evidence="2">Cytoplasm</location>
    </subcellularLocation>
</comment>
<dbReference type="Gene3D" id="3.20.20.70">
    <property type="entry name" value="Aldolase class I"/>
    <property type="match status" value="1"/>
</dbReference>
<dbReference type="InterPro" id="IPR004731">
    <property type="entry name" value="Transaldolase_3B/F6P_aldolase"/>
</dbReference>
<dbReference type="AlphaFoldDB" id="A0RTR6"/>